<gene>
    <name evidence="2" type="ORF">CMEL01_07076</name>
</gene>
<evidence type="ECO:0000313" key="3">
    <source>
        <dbReference type="Proteomes" id="UP001239795"/>
    </source>
</evidence>
<proteinExistence type="predicted"/>
<evidence type="ECO:0000256" key="1">
    <source>
        <dbReference type="SAM" id="MobiDB-lite"/>
    </source>
</evidence>
<keyword evidence="3" id="KW-1185">Reference proteome</keyword>
<evidence type="ECO:0000313" key="2">
    <source>
        <dbReference type="EMBL" id="KAK1449740.1"/>
    </source>
</evidence>
<name>A0AAI9U3Q4_9PEZI</name>
<sequence>MSSPRAIRSIKRQSTHTSTPAHVWQSPFQVHHRPHSQPFSPHRHPSSLTVCIFGHPTSGPLRYDQGRPCQNLRTRTCSTLPQEGRGAAPVLEQELDHFQVQTISS</sequence>
<organism evidence="2 3">
    <name type="scientific">Colletotrichum melonis</name>
    <dbReference type="NCBI Taxonomy" id="1209925"/>
    <lineage>
        <taxon>Eukaryota</taxon>
        <taxon>Fungi</taxon>
        <taxon>Dikarya</taxon>
        <taxon>Ascomycota</taxon>
        <taxon>Pezizomycotina</taxon>
        <taxon>Sordariomycetes</taxon>
        <taxon>Hypocreomycetidae</taxon>
        <taxon>Glomerellales</taxon>
        <taxon>Glomerellaceae</taxon>
        <taxon>Colletotrichum</taxon>
        <taxon>Colletotrichum acutatum species complex</taxon>
    </lineage>
</organism>
<protein>
    <submittedName>
        <fullName evidence="2">Uncharacterized protein</fullName>
    </submittedName>
</protein>
<dbReference type="AlphaFoldDB" id="A0AAI9U3Q4"/>
<dbReference type="Proteomes" id="UP001239795">
    <property type="component" value="Unassembled WGS sequence"/>
</dbReference>
<feature type="region of interest" description="Disordered" evidence="1">
    <location>
        <begin position="1"/>
        <end position="21"/>
    </location>
</feature>
<comment type="caution">
    <text evidence="2">The sequence shown here is derived from an EMBL/GenBank/DDBJ whole genome shotgun (WGS) entry which is preliminary data.</text>
</comment>
<dbReference type="EMBL" id="MLGG01000057">
    <property type="protein sequence ID" value="KAK1449740.1"/>
    <property type="molecule type" value="Genomic_DNA"/>
</dbReference>
<reference evidence="2 3" key="1">
    <citation type="submission" date="2016-10" db="EMBL/GenBank/DDBJ databases">
        <title>The genome sequence of Colletotrichum fioriniae PJ7.</title>
        <authorList>
            <person name="Baroncelli R."/>
        </authorList>
    </citation>
    <scope>NUCLEOTIDE SEQUENCE [LARGE SCALE GENOMIC DNA]</scope>
    <source>
        <strain evidence="2">Col 31</strain>
    </source>
</reference>
<accession>A0AAI9U3Q4</accession>